<dbReference type="Gene3D" id="3.30.70.1200">
    <property type="entry name" value="Crispr-associated protein, domain 1"/>
    <property type="match status" value="1"/>
</dbReference>
<dbReference type="Gene3D" id="3.30.70.1210">
    <property type="entry name" value="Crispr-associated protein, domain 2"/>
    <property type="match status" value="1"/>
</dbReference>
<protein>
    <submittedName>
        <fullName evidence="2">Type I-E CRISPR-associated protein Cas6/Cse3/CasE</fullName>
    </submittedName>
</protein>
<keyword evidence="3" id="KW-1185">Reference proteome</keyword>
<comment type="caution">
    <text evidence="2">The sequence shown here is derived from an EMBL/GenBank/DDBJ whole genome shotgun (WGS) entry which is preliminary data.</text>
</comment>
<dbReference type="SMART" id="SM01101">
    <property type="entry name" value="CRISPR_assoc"/>
    <property type="match status" value="1"/>
</dbReference>
<dbReference type="Proteomes" id="UP001501585">
    <property type="component" value="Unassembled WGS sequence"/>
</dbReference>
<dbReference type="EMBL" id="BAAAPC010000014">
    <property type="protein sequence ID" value="GAA2004014.1"/>
    <property type="molecule type" value="Genomic_DNA"/>
</dbReference>
<sequence>MFLSKIPLNVMSRTVRRDHADVHEMHRTLMSAFDEVDGEGAPRRHNGLLWRLEGDGRSRALLVQSCERPDWTRLPAGYAAGRVQVKCLQPALAAIHAGRRLAFRLVANPTRSTPPPGDETGKRGRGKRKPIHDPEQQVNWLIRQGERHGFAIPAATDGGPDVMASPMPPYIGRKSDHRPTARPDARLKITVLPVSYDGRLIVTDPEAFTAAFKDGIGRAKAYGCGLLSLAPDRRSPAGD</sequence>
<dbReference type="InterPro" id="IPR010179">
    <property type="entry name" value="CRISPR-assoc_prot_Cse3"/>
</dbReference>
<accession>A0ABN2TBQ3</accession>
<evidence type="ECO:0000313" key="2">
    <source>
        <dbReference type="EMBL" id="GAA2004014.1"/>
    </source>
</evidence>
<dbReference type="Pfam" id="PF08798">
    <property type="entry name" value="CRISPR_assoc"/>
    <property type="match status" value="1"/>
</dbReference>
<name>A0ABN2TBQ3_9ACTN</name>
<dbReference type="SUPFAM" id="SSF117987">
    <property type="entry name" value="CRISPR-associated protein"/>
    <property type="match status" value="2"/>
</dbReference>
<organism evidence="2 3">
    <name type="scientific">Nocardiopsis rhodophaea</name>
    <dbReference type="NCBI Taxonomy" id="280238"/>
    <lineage>
        <taxon>Bacteria</taxon>
        <taxon>Bacillati</taxon>
        <taxon>Actinomycetota</taxon>
        <taxon>Actinomycetes</taxon>
        <taxon>Streptosporangiales</taxon>
        <taxon>Nocardiopsidaceae</taxon>
        <taxon>Nocardiopsis</taxon>
    </lineage>
</organism>
<proteinExistence type="predicted"/>
<gene>
    <name evidence="2" type="primary">cas6e_3</name>
    <name evidence="2" type="ORF">GCM10009799_33980</name>
</gene>
<feature type="region of interest" description="Disordered" evidence="1">
    <location>
        <begin position="107"/>
        <end position="134"/>
    </location>
</feature>
<dbReference type="CDD" id="cd09727">
    <property type="entry name" value="Cas6_I-E"/>
    <property type="match status" value="1"/>
</dbReference>
<dbReference type="RefSeq" id="WP_344100782.1">
    <property type="nucleotide sequence ID" value="NZ_BAAAPC010000014.1"/>
</dbReference>
<dbReference type="NCBIfam" id="TIGR01907">
    <property type="entry name" value="casE_Cse3"/>
    <property type="match status" value="1"/>
</dbReference>
<reference evidence="2 3" key="1">
    <citation type="journal article" date="2019" name="Int. J. Syst. Evol. Microbiol.">
        <title>The Global Catalogue of Microorganisms (GCM) 10K type strain sequencing project: providing services to taxonomists for standard genome sequencing and annotation.</title>
        <authorList>
            <consortium name="The Broad Institute Genomics Platform"/>
            <consortium name="The Broad Institute Genome Sequencing Center for Infectious Disease"/>
            <person name="Wu L."/>
            <person name="Ma J."/>
        </authorList>
    </citation>
    <scope>NUCLEOTIDE SEQUENCE [LARGE SCALE GENOMIC DNA]</scope>
    <source>
        <strain evidence="2 3">JCM 15313</strain>
    </source>
</reference>
<evidence type="ECO:0000256" key="1">
    <source>
        <dbReference type="SAM" id="MobiDB-lite"/>
    </source>
</evidence>
<evidence type="ECO:0000313" key="3">
    <source>
        <dbReference type="Proteomes" id="UP001501585"/>
    </source>
</evidence>